<feature type="non-terminal residue" evidence="2">
    <location>
        <position position="1"/>
    </location>
</feature>
<evidence type="ECO:0000313" key="2">
    <source>
        <dbReference type="EMBL" id="KAL3307252.1"/>
    </source>
</evidence>
<dbReference type="PRINTS" id="PR00421">
    <property type="entry name" value="THIOREDOXIN"/>
</dbReference>
<dbReference type="AlphaFoldDB" id="A0ABD2PKA5"/>
<gene>
    <name evidence="2" type="ORF">Ciccas_014238</name>
</gene>
<dbReference type="InterPro" id="IPR013766">
    <property type="entry name" value="Thioredoxin_domain"/>
</dbReference>
<protein>
    <recommendedName>
        <fullName evidence="1">Thioredoxin domain-containing protein</fullName>
    </recommendedName>
</protein>
<proteinExistence type="predicted"/>
<dbReference type="InterPro" id="IPR050620">
    <property type="entry name" value="Thioredoxin_H-type-like"/>
</dbReference>
<accession>A0ABD2PKA5</accession>
<name>A0ABD2PKA5_9PLAT</name>
<dbReference type="InterPro" id="IPR017937">
    <property type="entry name" value="Thioredoxin_CS"/>
</dbReference>
<dbReference type="Pfam" id="PF00085">
    <property type="entry name" value="Thioredoxin"/>
    <property type="match status" value="1"/>
</dbReference>
<reference evidence="2 3" key="1">
    <citation type="submission" date="2024-11" db="EMBL/GenBank/DDBJ databases">
        <title>Adaptive evolution of stress response genes in parasites aligns with host niche diversity.</title>
        <authorList>
            <person name="Hahn C."/>
            <person name="Resl P."/>
        </authorList>
    </citation>
    <scope>NUCLEOTIDE SEQUENCE [LARGE SCALE GENOMIC DNA]</scope>
    <source>
        <strain evidence="2">EGGRZ-B1_66</strain>
        <tissue evidence="2">Body</tissue>
    </source>
</reference>
<evidence type="ECO:0000313" key="3">
    <source>
        <dbReference type="Proteomes" id="UP001626550"/>
    </source>
</evidence>
<dbReference type="PROSITE" id="PS00194">
    <property type="entry name" value="THIOREDOXIN_1"/>
    <property type="match status" value="1"/>
</dbReference>
<dbReference type="CDD" id="cd02947">
    <property type="entry name" value="TRX_family"/>
    <property type="match status" value="1"/>
</dbReference>
<sequence length="110" mass="12533">NEAKKLLNQYKNKSIVIDFTATWCGPCQKMAPVFMKYSDNYREMVFLKIDVDCCPVSSCHCYGIHIFQHMAKECGVSVMPTFKFLKNGKIVDEMVGASEDKLRALIAKNK</sequence>
<dbReference type="PANTHER" id="PTHR10438">
    <property type="entry name" value="THIOREDOXIN"/>
    <property type="match status" value="1"/>
</dbReference>
<comment type="caution">
    <text evidence="2">The sequence shown here is derived from an EMBL/GenBank/DDBJ whole genome shotgun (WGS) entry which is preliminary data.</text>
</comment>
<dbReference type="PANTHER" id="PTHR10438:SF463">
    <property type="entry name" value="THIOREDOXIN"/>
    <property type="match status" value="1"/>
</dbReference>
<evidence type="ECO:0000259" key="1">
    <source>
        <dbReference type="PROSITE" id="PS51352"/>
    </source>
</evidence>
<dbReference type="Gene3D" id="3.40.30.10">
    <property type="entry name" value="Glutaredoxin"/>
    <property type="match status" value="1"/>
</dbReference>
<dbReference type="PROSITE" id="PS51352">
    <property type="entry name" value="THIOREDOXIN_2"/>
    <property type="match status" value="1"/>
</dbReference>
<dbReference type="SUPFAM" id="SSF52833">
    <property type="entry name" value="Thioredoxin-like"/>
    <property type="match status" value="1"/>
</dbReference>
<organism evidence="2 3">
    <name type="scientific">Cichlidogyrus casuarinus</name>
    <dbReference type="NCBI Taxonomy" id="1844966"/>
    <lineage>
        <taxon>Eukaryota</taxon>
        <taxon>Metazoa</taxon>
        <taxon>Spiralia</taxon>
        <taxon>Lophotrochozoa</taxon>
        <taxon>Platyhelminthes</taxon>
        <taxon>Monogenea</taxon>
        <taxon>Monopisthocotylea</taxon>
        <taxon>Dactylogyridea</taxon>
        <taxon>Ancyrocephalidae</taxon>
        <taxon>Cichlidogyrus</taxon>
    </lineage>
</organism>
<feature type="domain" description="Thioredoxin" evidence="1">
    <location>
        <begin position="1"/>
        <end position="110"/>
    </location>
</feature>
<dbReference type="EMBL" id="JBJKFK010007867">
    <property type="protein sequence ID" value="KAL3307252.1"/>
    <property type="molecule type" value="Genomic_DNA"/>
</dbReference>
<keyword evidence="3" id="KW-1185">Reference proteome</keyword>
<dbReference type="InterPro" id="IPR036249">
    <property type="entry name" value="Thioredoxin-like_sf"/>
</dbReference>
<dbReference type="Proteomes" id="UP001626550">
    <property type="component" value="Unassembled WGS sequence"/>
</dbReference>